<gene>
    <name evidence="1" type="ORF">GO499_04445</name>
</gene>
<evidence type="ECO:0008006" key="3">
    <source>
        <dbReference type="Google" id="ProtNLM"/>
    </source>
</evidence>
<evidence type="ECO:0000313" key="1">
    <source>
        <dbReference type="EMBL" id="QHQ34489.1"/>
    </source>
</evidence>
<organism evidence="1 2">
    <name type="scientific">Algicella marina</name>
    <dbReference type="NCBI Taxonomy" id="2683284"/>
    <lineage>
        <taxon>Bacteria</taxon>
        <taxon>Pseudomonadati</taxon>
        <taxon>Pseudomonadota</taxon>
        <taxon>Alphaproteobacteria</taxon>
        <taxon>Rhodobacterales</taxon>
        <taxon>Paracoccaceae</taxon>
        <taxon>Algicella</taxon>
    </lineage>
</organism>
<evidence type="ECO:0000313" key="2">
    <source>
        <dbReference type="Proteomes" id="UP000464495"/>
    </source>
</evidence>
<keyword evidence="2" id="KW-1185">Reference proteome</keyword>
<dbReference type="Proteomes" id="UP000464495">
    <property type="component" value="Chromosome"/>
</dbReference>
<dbReference type="SUPFAM" id="SSF81301">
    <property type="entry name" value="Nucleotidyltransferase"/>
    <property type="match status" value="1"/>
</dbReference>
<proteinExistence type="predicted"/>
<dbReference type="EMBL" id="CP046620">
    <property type="protein sequence ID" value="QHQ34489.1"/>
    <property type="molecule type" value="Genomic_DNA"/>
</dbReference>
<dbReference type="Gene3D" id="3.30.460.40">
    <property type="match status" value="1"/>
</dbReference>
<reference evidence="1 2" key="1">
    <citation type="submission" date="2019-12" db="EMBL/GenBank/DDBJ databases">
        <title>Complete genome sequence of Algicella marina strain 9Alg 56(T) isolated from the red alga Tichocarpus crinitus.</title>
        <authorList>
            <person name="Kim S.-G."/>
            <person name="Nedashkovskaya O.I."/>
        </authorList>
    </citation>
    <scope>NUCLEOTIDE SEQUENCE [LARGE SCALE GENOMIC DNA]</scope>
    <source>
        <strain evidence="1 2">9Alg 56</strain>
    </source>
</reference>
<sequence length="175" mass="19252">MERLHPSDRPVLQAEALIAVLAAHEVRWVLCGSQVLALHGAKLVPNDLDVVPELSPENLARVAECLRSLNAVRAYLDGWGGATLAECEDWRVGAATAEALDWLYVTPLGMLDIVVEFAAPYAELMQGAIELEAAGVPYRACDPRKVLRALERRDRSKDAARRAEYARLRRELGVA</sequence>
<dbReference type="InterPro" id="IPR043519">
    <property type="entry name" value="NT_sf"/>
</dbReference>
<name>A0A6P1SZM1_9RHOB</name>
<accession>A0A6P1SZM1</accession>
<dbReference type="AlphaFoldDB" id="A0A6P1SZM1"/>
<protein>
    <recommendedName>
        <fullName evidence="3">Nucleotidyltransferase family protein</fullName>
    </recommendedName>
</protein>
<dbReference type="KEGG" id="amaq:GO499_04445"/>
<dbReference type="RefSeq" id="WP_161861058.1">
    <property type="nucleotide sequence ID" value="NZ_CP046620.1"/>
</dbReference>